<sequence length="430" mass="47140">MHRYFPLQKLPAKAGYKKGDVFVLVGELFGRGYANGIVDEARKAGMTIIGTTVGRRDSDGTLRPLTAEEQAEAEANLGGKIINIPLEAGFDMEQASDGQSYADILKSVKPDSYESFLCNKGRLEEVRAKGTARFKSNLAGVVAELQKEIPAGVNVLFSHAMAGGIPRVRLFMPLLNRVFKGTGDRYLASAEFWKSGLGELCQASFNEVSADTFAYLLEATAAVRATNEVRYTAYGYHGCEVLINGEYTWQSYTPYVQGWAKIRLEDHAIKAREQGILATVYNCPEIQTNSSALFMGVEISLYPLLEAIEKEGGGAAAESVFAECKALLNDGVTIEALLQAANRYLASPVLKQFAKLSEWPHHNTAEQMEQMLTASAELIAMNKSPKEIVCAPLSRVVFQSTGYLMFHDSWAPEKPVAWLNHDIIAKCLNS</sequence>
<evidence type="ECO:0000313" key="1">
    <source>
        <dbReference type="EMBL" id="AOR51057.1"/>
    </source>
</evidence>
<proteinExistence type="predicted"/>
<organism evidence="1">
    <name type="scientific">uncultured bacterium pAG2</name>
    <dbReference type="NCBI Taxonomy" id="1781152"/>
    <lineage>
        <taxon>Bacteria</taxon>
        <taxon>environmental samples</taxon>
    </lineage>
</organism>
<protein>
    <submittedName>
        <fullName evidence="1">Uncharacterized protein</fullName>
    </submittedName>
</protein>
<accession>A0A1C9U4J1</accession>
<dbReference type="EMBL" id="KT982358">
    <property type="protein sequence ID" value="AOR51057.1"/>
    <property type="molecule type" value="Genomic_DNA"/>
</dbReference>
<dbReference type="AlphaFoldDB" id="A0A1C9U4J1"/>
<name>A0A1C9U4J1_9BACT</name>
<dbReference type="InterPro" id="IPR053909">
    <property type="entry name" value="FabMG"/>
</dbReference>
<reference evidence="1" key="1">
    <citation type="journal article" date="2016" name="Sci. Rep.">
        <title>Triclosan Resistome from Metagenome Reveals Diverse Enoyl Acyl Carrier Protein Reductases and Selective Enrichment of Triclosan Resistance Genes.</title>
        <authorList>
            <person name="Khan R."/>
            <person name="Kong H.G."/>
            <person name="Jung Y.H."/>
            <person name="Choi J."/>
            <person name="Baek K.Y."/>
            <person name="Hwang E.C."/>
            <person name="Lee S.W."/>
        </authorList>
    </citation>
    <scope>NUCLEOTIDE SEQUENCE</scope>
</reference>
<dbReference type="Pfam" id="PF22046">
    <property type="entry name" value="FabMG"/>
    <property type="match status" value="1"/>
</dbReference>